<feature type="domain" description="RING-type" evidence="6">
    <location>
        <begin position="116"/>
        <end position="160"/>
    </location>
</feature>
<keyword evidence="5" id="KW-0472">Membrane</keyword>
<keyword evidence="5" id="KW-0812">Transmembrane</keyword>
<dbReference type="EMBL" id="JABWDY010004561">
    <property type="protein sequence ID" value="KAF5205075.1"/>
    <property type="molecule type" value="Genomic_DNA"/>
</dbReference>
<dbReference type="Proteomes" id="UP000554482">
    <property type="component" value="Unassembled WGS sequence"/>
</dbReference>
<dbReference type="InterPro" id="IPR001841">
    <property type="entry name" value="Znf_RING"/>
</dbReference>
<dbReference type="PANTHER" id="PTHR45798:SF97">
    <property type="entry name" value="ALCOHOL-SENSITIVE RING FINGER PROTEIN 1"/>
    <property type="match status" value="1"/>
</dbReference>
<proteinExistence type="predicted"/>
<dbReference type="InterPro" id="IPR052788">
    <property type="entry name" value="RING-type_E3_ligase_ATL"/>
</dbReference>
<comment type="caution">
    <text evidence="7">The sequence shown here is derived from an EMBL/GenBank/DDBJ whole genome shotgun (WGS) entry which is preliminary data.</text>
</comment>
<keyword evidence="1" id="KW-0479">Metal-binding</keyword>
<keyword evidence="2 4" id="KW-0863">Zinc-finger</keyword>
<evidence type="ECO:0000256" key="1">
    <source>
        <dbReference type="ARBA" id="ARBA00022723"/>
    </source>
</evidence>
<dbReference type="PROSITE" id="PS50089">
    <property type="entry name" value="ZF_RING_2"/>
    <property type="match status" value="1"/>
</dbReference>
<keyword evidence="8" id="KW-1185">Reference proteome</keyword>
<keyword evidence="5" id="KW-1133">Transmembrane helix</keyword>
<gene>
    <name evidence="7" type="ORF">FRX31_005338</name>
</gene>
<dbReference type="Pfam" id="PF13639">
    <property type="entry name" value="zf-RING_2"/>
    <property type="match status" value="1"/>
</dbReference>
<accession>A0A7J6X891</accession>
<evidence type="ECO:0000313" key="8">
    <source>
        <dbReference type="Proteomes" id="UP000554482"/>
    </source>
</evidence>
<dbReference type="Gene3D" id="3.30.40.10">
    <property type="entry name" value="Zinc/RING finger domain, C3HC4 (zinc finger)"/>
    <property type="match status" value="1"/>
</dbReference>
<feature type="transmembrane region" description="Helical" evidence="5">
    <location>
        <begin position="31"/>
        <end position="50"/>
    </location>
</feature>
<evidence type="ECO:0000256" key="3">
    <source>
        <dbReference type="ARBA" id="ARBA00022833"/>
    </source>
</evidence>
<sequence length="163" mass="18514">MLALFSPPALSPAAPHPHHHHSDKSSNILLMYVYFYVCFMIVFGSVLFSVRSKLIDDEKQRRRQQAVAGHISQIPIQPLQNSQQQRYPSSSLSNDINVHAARNVPLTYIIDLPSNCAICLMELREEVQLEAVASCHHVFHGRCINQWRNCNPRQTCPLCRAAI</sequence>
<dbReference type="SMART" id="SM00184">
    <property type="entry name" value="RING"/>
    <property type="match status" value="1"/>
</dbReference>
<protein>
    <recommendedName>
        <fullName evidence="6">RING-type domain-containing protein</fullName>
    </recommendedName>
</protein>
<keyword evidence="3" id="KW-0862">Zinc</keyword>
<evidence type="ECO:0000259" key="6">
    <source>
        <dbReference type="PROSITE" id="PS50089"/>
    </source>
</evidence>
<dbReference type="InterPro" id="IPR013083">
    <property type="entry name" value="Znf_RING/FYVE/PHD"/>
</dbReference>
<reference evidence="7 8" key="1">
    <citation type="submission" date="2020-06" db="EMBL/GenBank/DDBJ databases">
        <title>Transcriptomic and genomic resources for Thalictrum thalictroides and T. hernandezii: Facilitating candidate gene discovery in an emerging model plant lineage.</title>
        <authorList>
            <person name="Arias T."/>
            <person name="Riano-Pachon D.M."/>
            <person name="Di Stilio V.S."/>
        </authorList>
    </citation>
    <scope>NUCLEOTIDE SEQUENCE [LARGE SCALE GENOMIC DNA]</scope>
    <source>
        <strain evidence="8">cv. WT478/WT964</strain>
        <tissue evidence="7">Leaves</tissue>
    </source>
</reference>
<evidence type="ECO:0000256" key="5">
    <source>
        <dbReference type="SAM" id="Phobius"/>
    </source>
</evidence>
<evidence type="ECO:0000256" key="2">
    <source>
        <dbReference type="ARBA" id="ARBA00022771"/>
    </source>
</evidence>
<organism evidence="7 8">
    <name type="scientific">Thalictrum thalictroides</name>
    <name type="common">Rue-anemone</name>
    <name type="synonym">Anemone thalictroides</name>
    <dbReference type="NCBI Taxonomy" id="46969"/>
    <lineage>
        <taxon>Eukaryota</taxon>
        <taxon>Viridiplantae</taxon>
        <taxon>Streptophyta</taxon>
        <taxon>Embryophyta</taxon>
        <taxon>Tracheophyta</taxon>
        <taxon>Spermatophyta</taxon>
        <taxon>Magnoliopsida</taxon>
        <taxon>Ranunculales</taxon>
        <taxon>Ranunculaceae</taxon>
        <taxon>Thalictroideae</taxon>
        <taxon>Thalictrum</taxon>
    </lineage>
</organism>
<evidence type="ECO:0000313" key="7">
    <source>
        <dbReference type="EMBL" id="KAF5205075.1"/>
    </source>
</evidence>
<evidence type="ECO:0000256" key="4">
    <source>
        <dbReference type="PROSITE-ProRule" id="PRU00175"/>
    </source>
</evidence>
<dbReference type="PANTHER" id="PTHR45798">
    <property type="entry name" value="RING-H2 FINGER PROTEIN ATL61-RELATED-RELATED"/>
    <property type="match status" value="1"/>
</dbReference>
<name>A0A7J6X891_THATH</name>
<dbReference type="AlphaFoldDB" id="A0A7J6X891"/>
<dbReference type="SUPFAM" id="SSF57850">
    <property type="entry name" value="RING/U-box"/>
    <property type="match status" value="1"/>
</dbReference>
<dbReference type="GO" id="GO:0008270">
    <property type="term" value="F:zinc ion binding"/>
    <property type="evidence" value="ECO:0007669"/>
    <property type="project" value="UniProtKB-KW"/>
</dbReference>